<evidence type="ECO:0000256" key="2">
    <source>
        <dbReference type="ARBA" id="ARBA00022741"/>
    </source>
</evidence>
<dbReference type="Gene3D" id="1.10.510.10">
    <property type="entry name" value="Transferase(Phosphotransferase) domain 1"/>
    <property type="match status" value="1"/>
</dbReference>
<dbReference type="AlphaFoldDB" id="A0A6A5UAN7"/>
<accession>A0A6A5UAN7</accession>
<keyword evidence="7" id="KW-1185">Reference proteome</keyword>
<protein>
    <recommendedName>
        <fullName evidence="5">Protein kinase domain-containing protein</fullName>
    </recommendedName>
</protein>
<dbReference type="InterPro" id="IPR000719">
    <property type="entry name" value="Prot_kinase_dom"/>
</dbReference>
<dbReference type="PROSITE" id="PS50011">
    <property type="entry name" value="PROTEIN_KINASE_DOM"/>
    <property type="match status" value="1"/>
</dbReference>
<dbReference type="GO" id="GO:0005524">
    <property type="term" value="F:ATP binding"/>
    <property type="evidence" value="ECO:0007669"/>
    <property type="project" value="UniProtKB-KW"/>
</dbReference>
<organism evidence="6 7">
    <name type="scientific">Byssothecium circinans</name>
    <dbReference type="NCBI Taxonomy" id="147558"/>
    <lineage>
        <taxon>Eukaryota</taxon>
        <taxon>Fungi</taxon>
        <taxon>Dikarya</taxon>
        <taxon>Ascomycota</taxon>
        <taxon>Pezizomycotina</taxon>
        <taxon>Dothideomycetes</taxon>
        <taxon>Pleosporomycetidae</taxon>
        <taxon>Pleosporales</taxon>
        <taxon>Massarineae</taxon>
        <taxon>Massarinaceae</taxon>
        <taxon>Byssothecium</taxon>
    </lineage>
</organism>
<dbReference type="InterPro" id="IPR011009">
    <property type="entry name" value="Kinase-like_dom_sf"/>
</dbReference>
<feature type="domain" description="Protein kinase" evidence="5">
    <location>
        <begin position="154"/>
        <end position="472"/>
    </location>
</feature>
<keyword evidence="4" id="KW-0067">ATP-binding</keyword>
<gene>
    <name evidence="6" type="ORF">CC80DRAFT_489967</name>
</gene>
<name>A0A6A5UAN7_9PLEO</name>
<dbReference type="SMART" id="SM00220">
    <property type="entry name" value="S_TKc"/>
    <property type="match status" value="1"/>
</dbReference>
<dbReference type="PANTHER" id="PTHR43289:SF6">
    <property type="entry name" value="SERINE_THREONINE-PROTEIN KINASE NEKL-3"/>
    <property type="match status" value="1"/>
</dbReference>
<dbReference type="SUPFAM" id="SSF56112">
    <property type="entry name" value="Protein kinase-like (PK-like)"/>
    <property type="match status" value="1"/>
</dbReference>
<dbReference type="OrthoDB" id="4062651at2759"/>
<proteinExistence type="predicted"/>
<evidence type="ECO:0000313" key="6">
    <source>
        <dbReference type="EMBL" id="KAF1959926.1"/>
    </source>
</evidence>
<evidence type="ECO:0000256" key="3">
    <source>
        <dbReference type="ARBA" id="ARBA00022777"/>
    </source>
</evidence>
<dbReference type="EMBL" id="ML976984">
    <property type="protein sequence ID" value="KAF1959926.1"/>
    <property type="molecule type" value="Genomic_DNA"/>
</dbReference>
<dbReference type="GO" id="GO:0004674">
    <property type="term" value="F:protein serine/threonine kinase activity"/>
    <property type="evidence" value="ECO:0007669"/>
    <property type="project" value="TreeGrafter"/>
</dbReference>
<reference evidence="6" key="1">
    <citation type="journal article" date="2020" name="Stud. Mycol.">
        <title>101 Dothideomycetes genomes: a test case for predicting lifestyles and emergence of pathogens.</title>
        <authorList>
            <person name="Haridas S."/>
            <person name="Albert R."/>
            <person name="Binder M."/>
            <person name="Bloem J."/>
            <person name="Labutti K."/>
            <person name="Salamov A."/>
            <person name="Andreopoulos B."/>
            <person name="Baker S."/>
            <person name="Barry K."/>
            <person name="Bills G."/>
            <person name="Bluhm B."/>
            <person name="Cannon C."/>
            <person name="Castanera R."/>
            <person name="Culley D."/>
            <person name="Daum C."/>
            <person name="Ezra D."/>
            <person name="Gonzalez J."/>
            <person name="Henrissat B."/>
            <person name="Kuo A."/>
            <person name="Liang C."/>
            <person name="Lipzen A."/>
            <person name="Lutzoni F."/>
            <person name="Magnuson J."/>
            <person name="Mondo S."/>
            <person name="Nolan M."/>
            <person name="Ohm R."/>
            <person name="Pangilinan J."/>
            <person name="Park H.-J."/>
            <person name="Ramirez L."/>
            <person name="Alfaro M."/>
            <person name="Sun H."/>
            <person name="Tritt A."/>
            <person name="Yoshinaga Y."/>
            <person name="Zwiers L.-H."/>
            <person name="Turgeon B."/>
            <person name="Goodwin S."/>
            <person name="Spatafora J."/>
            <person name="Crous P."/>
            <person name="Grigoriev I."/>
        </authorList>
    </citation>
    <scope>NUCLEOTIDE SEQUENCE</scope>
    <source>
        <strain evidence="6">CBS 675.92</strain>
    </source>
</reference>
<evidence type="ECO:0000256" key="1">
    <source>
        <dbReference type="ARBA" id="ARBA00022679"/>
    </source>
</evidence>
<keyword evidence="2" id="KW-0547">Nucleotide-binding</keyword>
<dbReference type="PANTHER" id="PTHR43289">
    <property type="entry name" value="MITOGEN-ACTIVATED PROTEIN KINASE KINASE KINASE 20-RELATED"/>
    <property type="match status" value="1"/>
</dbReference>
<evidence type="ECO:0000259" key="5">
    <source>
        <dbReference type="PROSITE" id="PS50011"/>
    </source>
</evidence>
<evidence type="ECO:0000256" key="4">
    <source>
        <dbReference type="ARBA" id="ARBA00022840"/>
    </source>
</evidence>
<dbReference type="Proteomes" id="UP000800035">
    <property type="component" value="Unassembled WGS sequence"/>
</dbReference>
<sequence>MGEGQPLLALGVSPDSIWGDENETTVYAQALGQGRALIFRSHLNTNNPLQSLANRIVSCYHDLEVSNEAFTFQDRGAMRSAIWSAIATVWPSCITEPAILEPGAMIDLTSNETGEIIRLANQEPLFIQYLDLLRNIQPSDLIAQDHSPRIVDISEVVLLEAMGGRGCCKRVRVQAGSGEPSIFVFKGIDFQTYLQLHDDDDEYAHTMVETWRRSSKLIADMPPHPNIQPPPKILVSVRSSDDDSVLMGHLSTFLAKGDLSTVIAAANSTGTQISQQQKAKWCHQMSLAIAHTHRVMHTFHMDIKPGNFIVDDEESLLLIDWEQSGAPATTLAPEADGTWDVNEQDTNGGRRATKLVYTKYTGPERRNMPEGSGKESFNVWNVFPEWQASCPRALELAEVFALGRTMWMLLSQTADDFDEVEHPDDVRITWGNENNLPLHWVRMVEKCMEKDPNKRPSVVDLAEFWEAEKSLLDSGSRTASTTG</sequence>
<evidence type="ECO:0000313" key="7">
    <source>
        <dbReference type="Proteomes" id="UP000800035"/>
    </source>
</evidence>
<keyword evidence="3" id="KW-0418">Kinase</keyword>
<keyword evidence="1" id="KW-0808">Transferase</keyword>